<dbReference type="InterPro" id="IPR010730">
    <property type="entry name" value="HET"/>
</dbReference>
<evidence type="ECO:0000313" key="3">
    <source>
        <dbReference type="Proteomes" id="UP001230504"/>
    </source>
</evidence>
<proteinExistence type="predicted"/>
<accession>A0AAD8PKX4</accession>
<dbReference type="EMBL" id="JAHLJV010000163">
    <property type="protein sequence ID" value="KAK1566080.1"/>
    <property type="molecule type" value="Genomic_DNA"/>
</dbReference>
<sequence length="765" mass="88077">MFTCDEPLNQLLQSCLSDRHEADANRNAGGETLKCEFCDNLIAVLEKNLTDHISFDFGPIDRIASSRCDRHRLLIQRITKWLDIQDDSSESLKLFRNYFRYSISFSLGDNFGRNSPQLDMMQSSNKKHFAGYGVKLDPSWIDNEILTRWYNTCVSEHGELCNSPRYFEHIPKPRLAILIDAADNCLITAPNDPSYMALSYVWGKVDMPKTFTTNLQQLRRLGALEKISLPRTIRHAMHLTTLLGGRYLWVDSLCVVQDDREFLNSHLRQMASIFAHAQAVIIPVDGTNAESGIRGRKGAPTEEARHLEQDQIPFGDRNLLVRTSTSQNQHLETRSERASYFDRGWTFQEYLFARRRICFENESVWFECCQSAMYEDHSHPDPPDRKRDFVLNVGYPSLTIYSRLMEDFNQRQLTYPQDCLSAMAGILSCYTRVFKGGFLCGLPEMFFDAALLWQPIGDLVRREPVEMSMSLGFNSTSNLPTWSWVGWQGCLDFADWATGNDFVAACSGWIAPTRQQLFPITKWYTSASSSGEMDKRQIEVEWAAWRERYRDLSEKLPPGWTRTKRRKDERLTIETPPDGFGEYLYHHTSCGARFWYPVPLSDPTYSYQQGSSAVSDEMYLFGSVQVARLTIRGAVWMHSIPNLAQKSLQTPHVSLYTTWNEWAGILRLHSHGYLGTRKLDPLKSPVKVQLIAISQGFIPNNLEYGASDFVEYTIEERPKHGQRYEFYNVMWISWRDGIAYREGLGRVCKEIWDALKAPTIDIVLG</sequence>
<feature type="domain" description="Heterokaryon incompatibility" evidence="1">
    <location>
        <begin position="195"/>
        <end position="349"/>
    </location>
</feature>
<dbReference type="PANTHER" id="PTHR33112:SF12">
    <property type="entry name" value="HETEROKARYON INCOMPATIBILITY DOMAIN-CONTAINING PROTEIN"/>
    <property type="match status" value="1"/>
</dbReference>
<evidence type="ECO:0000259" key="1">
    <source>
        <dbReference type="Pfam" id="PF06985"/>
    </source>
</evidence>
<dbReference type="Proteomes" id="UP001230504">
    <property type="component" value="Unassembled WGS sequence"/>
</dbReference>
<organism evidence="2 3">
    <name type="scientific">Colletotrichum navitas</name>
    <dbReference type="NCBI Taxonomy" id="681940"/>
    <lineage>
        <taxon>Eukaryota</taxon>
        <taxon>Fungi</taxon>
        <taxon>Dikarya</taxon>
        <taxon>Ascomycota</taxon>
        <taxon>Pezizomycotina</taxon>
        <taxon>Sordariomycetes</taxon>
        <taxon>Hypocreomycetidae</taxon>
        <taxon>Glomerellales</taxon>
        <taxon>Glomerellaceae</taxon>
        <taxon>Colletotrichum</taxon>
        <taxon>Colletotrichum graminicola species complex</taxon>
    </lineage>
</organism>
<keyword evidence="3" id="KW-1185">Reference proteome</keyword>
<evidence type="ECO:0000313" key="2">
    <source>
        <dbReference type="EMBL" id="KAK1566080.1"/>
    </source>
</evidence>
<protein>
    <submittedName>
        <fullName evidence="2">Heterokaryon incompatibility protein</fullName>
    </submittedName>
</protein>
<gene>
    <name evidence="2" type="ORF">LY79DRAFT_644389</name>
</gene>
<reference evidence="2" key="1">
    <citation type="submission" date="2021-06" db="EMBL/GenBank/DDBJ databases">
        <title>Comparative genomics, transcriptomics and evolutionary studies reveal genomic signatures of adaptation to plant cell wall in hemibiotrophic fungi.</title>
        <authorList>
            <consortium name="DOE Joint Genome Institute"/>
            <person name="Baroncelli R."/>
            <person name="Diaz J.F."/>
            <person name="Benocci T."/>
            <person name="Peng M."/>
            <person name="Battaglia E."/>
            <person name="Haridas S."/>
            <person name="Andreopoulos W."/>
            <person name="Labutti K."/>
            <person name="Pangilinan J."/>
            <person name="Floch G.L."/>
            <person name="Makela M.R."/>
            <person name="Henrissat B."/>
            <person name="Grigoriev I.V."/>
            <person name="Crouch J.A."/>
            <person name="De Vries R.P."/>
            <person name="Sukno S.A."/>
            <person name="Thon M.R."/>
        </authorList>
    </citation>
    <scope>NUCLEOTIDE SEQUENCE</scope>
    <source>
        <strain evidence="2">CBS 125086</strain>
    </source>
</reference>
<dbReference type="AlphaFoldDB" id="A0AAD8PKX4"/>
<dbReference type="Pfam" id="PF06985">
    <property type="entry name" value="HET"/>
    <property type="match status" value="1"/>
</dbReference>
<name>A0AAD8PKX4_9PEZI</name>
<comment type="caution">
    <text evidence="2">The sequence shown here is derived from an EMBL/GenBank/DDBJ whole genome shotgun (WGS) entry which is preliminary data.</text>
</comment>
<dbReference type="PANTHER" id="PTHR33112">
    <property type="entry name" value="DOMAIN PROTEIN, PUTATIVE-RELATED"/>
    <property type="match status" value="1"/>
</dbReference>
<dbReference type="GeneID" id="85446661"/>
<dbReference type="RefSeq" id="XP_060407307.1">
    <property type="nucleotide sequence ID" value="XM_060562421.1"/>
</dbReference>